<feature type="transmembrane region" description="Helical" evidence="1">
    <location>
        <begin position="231"/>
        <end position="250"/>
    </location>
</feature>
<dbReference type="InterPro" id="IPR010390">
    <property type="entry name" value="ABC-2_transporter-like"/>
</dbReference>
<feature type="transmembrane region" description="Helical" evidence="1">
    <location>
        <begin position="111"/>
        <end position="128"/>
    </location>
</feature>
<evidence type="ECO:0000256" key="1">
    <source>
        <dbReference type="SAM" id="Phobius"/>
    </source>
</evidence>
<proteinExistence type="predicted"/>
<feature type="transmembrane region" description="Helical" evidence="1">
    <location>
        <begin position="21"/>
        <end position="42"/>
    </location>
</feature>
<evidence type="ECO:0000313" key="2">
    <source>
        <dbReference type="EMBL" id="PIQ71809.1"/>
    </source>
</evidence>
<organism evidence="2 3">
    <name type="scientific">Candidatus Roizmanbacteria bacterium CG11_big_fil_rev_8_21_14_0_20_37_16</name>
    <dbReference type="NCBI Taxonomy" id="1974857"/>
    <lineage>
        <taxon>Bacteria</taxon>
        <taxon>Candidatus Roizmaniibacteriota</taxon>
    </lineage>
</organism>
<dbReference type="EMBL" id="PCVK01000035">
    <property type="protein sequence ID" value="PIQ71809.1"/>
    <property type="molecule type" value="Genomic_DNA"/>
</dbReference>
<feature type="transmembrane region" description="Helical" evidence="1">
    <location>
        <begin position="143"/>
        <end position="169"/>
    </location>
</feature>
<protein>
    <recommendedName>
        <fullName evidence="4">ABC transporter permease</fullName>
    </recommendedName>
</protein>
<reference evidence="2 3" key="1">
    <citation type="submission" date="2017-09" db="EMBL/GenBank/DDBJ databases">
        <title>Depth-based differentiation of microbial function through sediment-hosted aquifers and enrichment of novel symbionts in the deep terrestrial subsurface.</title>
        <authorList>
            <person name="Probst A.J."/>
            <person name="Ladd B."/>
            <person name="Jarett J.K."/>
            <person name="Geller-Mcgrath D.E."/>
            <person name="Sieber C.M."/>
            <person name="Emerson J.B."/>
            <person name="Anantharaman K."/>
            <person name="Thomas B.C."/>
            <person name="Malmstrom R."/>
            <person name="Stieglmeier M."/>
            <person name="Klingl A."/>
            <person name="Woyke T."/>
            <person name="Ryan C.M."/>
            <person name="Banfield J.F."/>
        </authorList>
    </citation>
    <scope>NUCLEOTIDE SEQUENCE [LARGE SCALE GENOMIC DNA]</scope>
    <source>
        <strain evidence="2">CG11_big_fil_rev_8_21_14_0_20_37_16</strain>
    </source>
</reference>
<dbReference type="PANTHER" id="PTHR36832">
    <property type="entry name" value="SLR1174 PROTEIN-RELATED"/>
    <property type="match status" value="1"/>
</dbReference>
<sequence>MKYVRTFLLALQSEFISRANIVGWFIVGAIPSVILALVWLAILGDKQSINGFTKGDFVLYYLFVTFSWYIVGGNFAFPVGNGIKDGRINMTLLKPYNVVFGLCIQEQAWKALSFIIALPFALIVLYLFRDDIHIKLTLIQNVMLFISLILGAIIFAFLEALVGISAFWVTEMWPIAHVNDMLFSLFGGRMLPLTLMPPVILFIANLLPYKYIFHIPVSILLSKSSNMYLDIGLQFLYICILALIYQFVWIKGIQKYEAIGS</sequence>
<keyword evidence="1" id="KW-0812">Transmembrane</keyword>
<name>A0A2H0KKN9_9BACT</name>
<evidence type="ECO:0000313" key="3">
    <source>
        <dbReference type="Proteomes" id="UP000229497"/>
    </source>
</evidence>
<comment type="caution">
    <text evidence="2">The sequence shown here is derived from an EMBL/GenBank/DDBJ whole genome shotgun (WGS) entry which is preliminary data.</text>
</comment>
<feature type="transmembrane region" description="Helical" evidence="1">
    <location>
        <begin position="57"/>
        <end position="77"/>
    </location>
</feature>
<keyword evidence="1" id="KW-1133">Transmembrane helix</keyword>
<accession>A0A2H0KKN9</accession>
<dbReference type="Pfam" id="PF06182">
    <property type="entry name" value="ABC2_membrane_6"/>
    <property type="match status" value="1"/>
</dbReference>
<dbReference type="PANTHER" id="PTHR36832:SF1">
    <property type="entry name" value="SLR1174 PROTEIN"/>
    <property type="match status" value="1"/>
</dbReference>
<dbReference type="AlphaFoldDB" id="A0A2H0KKN9"/>
<feature type="transmembrane region" description="Helical" evidence="1">
    <location>
        <begin position="190"/>
        <end position="211"/>
    </location>
</feature>
<dbReference type="Proteomes" id="UP000229497">
    <property type="component" value="Unassembled WGS sequence"/>
</dbReference>
<gene>
    <name evidence="2" type="ORF">COV87_01265</name>
</gene>
<keyword evidence="1" id="KW-0472">Membrane</keyword>
<evidence type="ECO:0008006" key="4">
    <source>
        <dbReference type="Google" id="ProtNLM"/>
    </source>
</evidence>